<keyword evidence="3" id="KW-0436">Ligase</keyword>
<protein>
    <submittedName>
        <fullName evidence="3">Putative akap7 2'5' rna ligase-like domain protein</fullName>
    </submittedName>
</protein>
<evidence type="ECO:0000313" key="3">
    <source>
        <dbReference type="EMBL" id="JAT94009.1"/>
    </source>
</evidence>
<dbReference type="Pfam" id="PF10469">
    <property type="entry name" value="AKAP7_NLS"/>
    <property type="match status" value="1"/>
</dbReference>
<sequence length="409" mass="42755">MCSGSLVLIAGRRLLPRCRNRSCCVPNGWLALPARPSHDCVTSSTSARAGSMSGPRDSHHPSGPPMTAIVVSKKKLPSFSEKRAPALRSEVLTMSTAAHEPSGDAGGVGVSSGAVECALRSALGIGRPGTESPTPQSVQQPPKCEDTGNVSIEDPAILDWSLCNPAVDCAPSADEKPEEKTAAARILRILGGDTKEGDAGSAADETEGSTGSPPSPASCASKEGASVGPKTVASEATAAEPSWSTVKEVGDGAVSDAASTPAIQLPPERKKRKVAAIREASPSDESCSAESSSEGYEPRAAPETAESEWISELPGLISSADDDDDDSLVYSLKPLFTGTFGSSPSKKSKRIKAERSKRPNYFVAIQVDDINVHKKVKEVQDYIRNQEPRVAQAFVAIATLHITLLAFRV</sequence>
<organism evidence="3">
    <name type="scientific">Amblyomma aureolatum</name>
    <dbReference type="NCBI Taxonomy" id="187763"/>
    <lineage>
        <taxon>Eukaryota</taxon>
        <taxon>Metazoa</taxon>
        <taxon>Ecdysozoa</taxon>
        <taxon>Arthropoda</taxon>
        <taxon>Chelicerata</taxon>
        <taxon>Arachnida</taxon>
        <taxon>Acari</taxon>
        <taxon>Parasitiformes</taxon>
        <taxon>Ixodida</taxon>
        <taxon>Ixodoidea</taxon>
        <taxon>Ixodidae</taxon>
        <taxon>Amblyomminae</taxon>
        <taxon>Amblyomma</taxon>
    </lineage>
</organism>
<feature type="region of interest" description="Disordered" evidence="1">
    <location>
        <begin position="124"/>
        <end position="150"/>
    </location>
</feature>
<proteinExistence type="evidence at transcript level"/>
<accession>A0A1E1X409</accession>
<evidence type="ECO:0000256" key="1">
    <source>
        <dbReference type="SAM" id="MobiDB-lite"/>
    </source>
</evidence>
<feature type="domain" description="A-kinase anchor protein 7-like phosphoesterase" evidence="2">
    <location>
        <begin position="359"/>
        <end position="406"/>
    </location>
</feature>
<dbReference type="InterPro" id="IPR019510">
    <property type="entry name" value="AKAP7-like_phosphoesterase"/>
</dbReference>
<dbReference type="EMBL" id="GFAC01005179">
    <property type="protein sequence ID" value="JAT94009.1"/>
    <property type="molecule type" value="mRNA"/>
</dbReference>
<dbReference type="Gene3D" id="3.90.1140.10">
    <property type="entry name" value="Cyclic phosphodiesterase"/>
    <property type="match status" value="1"/>
</dbReference>
<dbReference type="GO" id="GO:0034237">
    <property type="term" value="F:protein kinase A regulatory subunit binding"/>
    <property type="evidence" value="ECO:0007669"/>
    <property type="project" value="TreeGrafter"/>
</dbReference>
<dbReference type="PANTHER" id="PTHR15934">
    <property type="entry name" value="RNA 2',3'-CYCLIC PHOSPHODIESTERASE"/>
    <property type="match status" value="1"/>
</dbReference>
<feature type="region of interest" description="Disordered" evidence="1">
    <location>
        <begin position="40"/>
        <end position="67"/>
    </location>
</feature>
<dbReference type="PANTHER" id="PTHR15934:SF2">
    <property type="entry name" value="A-KINASE ANCHOR PROTEIN 7-LIKE PHOSPHOESTERASE DOMAIN-CONTAINING PROTEIN"/>
    <property type="match status" value="1"/>
</dbReference>
<name>A0A1E1X409_9ACAR</name>
<feature type="compositionally biased region" description="Polar residues" evidence="1">
    <location>
        <begin position="131"/>
        <end position="140"/>
    </location>
</feature>
<reference evidence="3" key="1">
    <citation type="journal article" date="2017" name="Front. Cell. Infect. Microbiol.">
        <title>The Distinct Transcriptional Response of the Midgut of Amblyomma sculptum and Amblyomma aureolatum Ticks to Rickettsia rickettsii Correlates to Their Differences in Susceptibility to Infection.</title>
        <authorList>
            <person name="Martins L.A."/>
            <person name="Galletti M.F.B.M."/>
            <person name="Ribeiro J.M."/>
            <person name="Fujita A."/>
            <person name="Costa F.B."/>
            <person name="Labruna M.B."/>
            <person name="Daffre S."/>
            <person name="Fogaca A.C."/>
        </authorList>
    </citation>
    <scope>NUCLEOTIDE SEQUENCE</scope>
</reference>
<dbReference type="GO" id="GO:0010738">
    <property type="term" value="P:regulation of protein kinase A signaling"/>
    <property type="evidence" value="ECO:0007669"/>
    <property type="project" value="TreeGrafter"/>
</dbReference>
<dbReference type="GO" id="GO:0016874">
    <property type="term" value="F:ligase activity"/>
    <property type="evidence" value="ECO:0007669"/>
    <property type="project" value="UniProtKB-KW"/>
</dbReference>
<evidence type="ECO:0000259" key="2">
    <source>
        <dbReference type="Pfam" id="PF10469"/>
    </source>
</evidence>
<feature type="non-terminal residue" evidence="3">
    <location>
        <position position="409"/>
    </location>
</feature>
<feature type="region of interest" description="Disordered" evidence="1">
    <location>
        <begin position="190"/>
        <end position="308"/>
    </location>
</feature>
<dbReference type="GO" id="GO:0005829">
    <property type="term" value="C:cytosol"/>
    <property type="evidence" value="ECO:0007669"/>
    <property type="project" value="TreeGrafter"/>
</dbReference>
<dbReference type="InterPro" id="IPR052641">
    <property type="entry name" value="AKAP7_isoform_gamma"/>
</dbReference>
<feature type="compositionally biased region" description="Low complexity" evidence="1">
    <location>
        <begin position="279"/>
        <end position="294"/>
    </location>
</feature>
<dbReference type="AlphaFoldDB" id="A0A1E1X409"/>